<keyword evidence="3" id="KW-1185">Reference proteome</keyword>
<name>A0ABU1Q3T5_9PSEU</name>
<evidence type="ECO:0008006" key="4">
    <source>
        <dbReference type="Google" id="ProtNLM"/>
    </source>
</evidence>
<feature type="signal peptide" evidence="1">
    <location>
        <begin position="1"/>
        <end position="26"/>
    </location>
</feature>
<organism evidence="2 3">
    <name type="scientific">Saccharothrix longispora</name>
    <dbReference type="NCBI Taxonomy" id="33920"/>
    <lineage>
        <taxon>Bacteria</taxon>
        <taxon>Bacillati</taxon>
        <taxon>Actinomycetota</taxon>
        <taxon>Actinomycetes</taxon>
        <taxon>Pseudonocardiales</taxon>
        <taxon>Pseudonocardiaceae</taxon>
        <taxon>Saccharothrix</taxon>
    </lineage>
</organism>
<dbReference type="Proteomes" id="UP001268819">
    <property type="component" value="Unassembled WGS sequence"/>
</dbReference>
<proteinExistence type="predicted"/>
<keyword evidence="1" id="KW-0732">Signal</keyword>
<gene>
    <name evidence="2" type="ORF">J2S66_005453</name>
</gene>
<evidence type="ECO:0000313" key="3">
    <source>
        <dbReference type="Proteomes" id="UP001268819"/>
    </source>
</evidence>
<protein>
    <recommendedName>
        <fullName evidence="4">Lipoprotein</fullName>
    </recommendedName>
</protein>
<dbReference type="PROSITE" id="PS51257">
    <property type="entry name" value="PROKAR_LIPOPROTEIN"/>
    <property type="match status" value="1"/>
</dbReference>
<dbReference type="RefSeq" id="WP_310310117.1">
    <property type="nucleotide sequence ID" value="NZ_BAAAXB010000001.1"/>
</dbReference>
<comment type="caution">
    <text evidence="2">The sequence shown here is derived from an EMBL/GenBank/DDBJ whole genome shotgun (WGS) entry which is preliminary data.</text>
</comment>
<dbReference type="EMBL" id="JAVDSG010000001">
    <property type="protein sequence ID" value="MDR6597069.1"/>
    <property type="molecule type" value="Genomic_DNA"/>
</dbReference>
<accession>A0ABU1Q3T5</accession>
<feature type="chain" id="PRO_5047179122" description="Lipoprotein" evidence="1">
    <location>
        <begin position="27"/>
        <end position="152"/>
    </location>
</feature>
<evidence type="ECO:0000313" key="2">
    <source>
        <dbReference type="EMBL" id="MDR6597069.1"/>
    </source>
</evidence>
<sequence>MADVRLRGAMAAVCALLLVACGATVAGTPRPLQVGDVERELVEGYFEDLNEAGTQGTTEQRDLLTDTQHPDFRDDDCRLPAGTIKVQPAMSTLRLDPEWTPPGADEHPRGVVLVVAVTLTVVQDGSEVGNQIGSQHVVLLNGKAYGFAPCAT</sequence>
<reference evidence="2 3" key="1">
    <citation type="submission" date="2023-07" db="EMBL/GenBank/DDBJ databases">
        <title>Sequencing the genomes of 1000 actinobacteria strains.</title>
        <authorList>
            <person name="Klenk H.-P."/>
        </authorList>
    </citation>
    <scope>NUCLEOTIDE SEQUENCE [LARGE SCALE GENOMIC DNA]</scope>
    <source>
        <strain evidence="2 3">DSM 43749</strain>
    </source>
</reference>
<evidence type="ECO:0000256" key="1">
    <source>
        <dbReference type="SAM" id="SignalP"/>
    </source>
</evidence>